<dbReference type="Pfam" id="PF01693">
    <property type="entry name" value="Cauli_VI"/>
    <property type="match status" value="2"/>
</dbReference>
<dbReference type="InterPro" id="IPR036397">
    <property type="entry name" value="RNaseH_sf"/>
</dbReference>
<evidence type="ECO:0000256" key="8">
    <source>
        <dbReference type="ARBA" id="ARBA00022801"/>
    </source>
</evidence>
<dbReference type="PROSITE" id="PS50879">
    <property type="entry name" value="RNASE_H_1"/>
    <property type="match status" value="1"/>
</dbReference>
<evidence type="ECO:0000256" key="6">
    <source>
        <dbReference type="ARBA" id="ARBA00022723"/>
    </source>
</evidence>
<dbReference type="InterPro" id="IPR017067">
    <property type="entry name" value="RNase_H1_euk"/>
</dbReference>
<keyword evidence="14" id="KW-1185">Reference proteome</keyword>
<dbReference type="InterPro" id="IPR037056">
    <property type="entry name" value="RNase_H1_N_sf"/>
</dbReference>
<evidence type="ECO:0000313" key="13">
    <source>
        <dbReference type="EMBL" id="KAL1850453.1"/>
    </source>
</evidence>
<comment type="function">
    <text evidence="10">Endonuclease that specifically degrades the RNA of RNA-DNA hybrids.</text>
</comment>
<dbReference type="EMBL" id="JAWRVE010000186">
    <property type="protein sequence ID" value="KAL1850453.1"/>
    <property type="molecule type" value="Genomic_DNA"/>
</dbReference>
<organism evidence="13 14">
    <name type="scientific">Diaporthe australafricana</name>
    <dbReference type="NCBI Taxonomy" id="127596"/>
    <lineage>
        <taxon>Eukaryota</taxon>
        <taxon>Fungi</taxon>
        <taxon>Dikarya</taxon>
        <taxon>Ascomycota</taxon>
        <taxon>Pezizomycotina</taxon>
        <taxon>Sordariomycetes</taxon>
        <taxon>Sordariomycetidae</taxon>
        <taxon>Diaporthales</taxon>
        <taxon>Diaporthaceae</taxon>
        <taxon>Diaporthe</taxon>
    </lineage>
</organism>
<comment type="catalytic activity">
    <reaction evidence="1 10">
        <text>Endonucleolytic cleavage to 5'-phosphomonoester.</text>
        <dbReference type="EC" id="3.1.26.4"/>
    </reaction>
</comment>
<keyword evidence="6 10" id="KW-0479">Metal-binding</keyword>
<dbReference type="InterPro" id="IPR050092">
    <property type="entry name" value="RNase_H"/>
</dbReference>
<reference evidence="13 14" key="1">
    <citation type="journal article" date="2024" name="IMA Fungus">
        <title>IMA Genome - F19 : A genome assembly and annotation guide to empower mycologists, including annotated draft genome sequences of Ceratocystis pirilliformis, Diaporthe australafricana, Fusarium ophioides, Paecilomyces lecythidis, and Sporothrix stenoceras.</title>
        <authorList>
            <person name="Aylward J."/>
            <person name="Wilson A.M."/>
            <person name="Visagie C.M."/>
            <person name="Spraker J."/>
            <person name="Barnes I."/>
            <person name="Buitendag C."/>
            <person name="Ceriani C."/>
            <person name="Del Mar Angel L."/>
            <person name="du Plessis D."/>
            <person name="Fuchs T."/>
            <person name="Gasser K."/>
            <person name="Kramer D."/>
            <person name="Li W."/>
            <person name="Munsamy K."/>
            <person name="Piso A."/>
            <person name="Price J.L."/>
            <person name="Sonnekus B."/>
            <person name="Thomas C."/>
            <person name="van der Nest A."/>
            <person name="van Dijk A."/>
            <person name="van Heerden A."/>
            <person name="van Vuuren N."/>
            <person name="Yilmaz N."/>
            <person name="Duong T.A."/>
            <person name="van der Merwe N.A."/>
            <person name="Wingfield M.J."/>
            <person name="Wingfield B.D."/>
        </authorList>
    </citation>
    <scope>NUCLEOTIDE SEQUENCE [LARGE SCALE GENOMIC DNA]</scope>
    <source>
        <strain evidence="13 14">CMW 18300</strain>
    </source>
</reference>
<dbReference type="Proteomes" id="UP001583177">
    <property type="component" value="Unassembled WGS sequence"/>
</dbReference>
<evidence type="ECO:0000256" key="7">
    <source>
        <dbReference type="ARBA" id="ARBA00022759"/>
    </source>
</evidence>
<protein>
    <recommendedName>
        <fullName evidence="4 10">Ribonuclease H</fullName>
        <shortName evidence="10">RNase H</shortName>
        <ecNumber evidence="4 10">3.1.26.4</ecNumber>
    </recommendedName>
</protein>
<evidence type="ECO:0000256" key="5">
    <source>
        <dbReference type="ARBA" id="ARBA00022722"/>
    </source>
</evidence>
<evidence type="ECO:0000259" key="12">
    <source>
        <dbReference type="PROSITE" id="PS50879"/>
    </source>
</evidence>
<dbReference type="InterPro" id="IPR002156">
    <property type="entry name" value="RNaseH_domain"/>
</dbReference>
<evidence type="ECO:0000256" key="9">
    <source>
        <dbReference type="ARBA" id="ARBA00022842"/>
    </source>
</evidence>
<evidence type="ECO:0000256" key="11">
    <source>
        <dbReference type="SAM" id="MobiDB-lite"/>
    </source>
</evidence>
<feature type="region of interest" description="Disordered" evidence="11">
    <location>
        <begin position="1"/>
        <end position="38"/>
    </location>
</feature>
<evidence type="ECO:0000256" key="10">
    <source>
        <dbReference type="PIRNR" id="PIRNR036852"/>
    </source>
</evidence>
<dbReference type="Pfam" id="PF00075">
    <property type="entry name" value="RNase_H"/>
    <property type="match status" value="1"/>
</dbReference>
<feature type="domain" description="RNase H type-1" evidence="12">
    <location>
        <begin position="193"/>
        <end position="348"/>
    </location>
</feature>
<dbReference type="InterPro" id="IPR009027">
    <property type="entry name" value="Ribosomal_bL9/RNase_H1_N"/>
</dbReference>
<dbReference type="CDD" id="cd09280">
    <property type="entry name" value="RNase_HI_eukaryote_like"/>
    <property type="match status" value="1"/>
</dbReference>
<dbReference type="Gene3D" id="3.40.970.10">
    <property type="entry name" value="Ribonuclease H1, N-terminal domain"/>
    <property type="match status" value="2"/>
</dbReference>
<comment type="caution">
    <text evidence="13">The sequence shown here is derived from an EMBL/GenBank/DDBJ whole genome shotgun (WGS) entry which is preliminary data.</text>
</comment>
<keyword evidence="5 10" id="KW-0540">Nuclease</keyword>
<sequence>MPAARTKKGDAPNASATANSTNTMNPAPIKRKRRPGEQRYYAVRAGKIPGVYMSWAECQAMTNGFAGANYKSFGTREEAQLYAAGKNPNPGIAPTRFYAVAIGNKPGIYTEWSDAQAAYVGVKAPKYKKFETREAAEEWIQSIRLNAGPAPDERFDFEDEDEDDEDEVGVTPAAKRTKMSNDELAVAIAGDTVEDLLEIYTDGSTLSNGQTGAVAGVGVFFGDGDPRHVTASKNISERLSGTPQTNQRAELTAILRALETIPVDQGVMIWSDSMYAINCVTEWYVRWEKNGWKTHKGQVQNRDLVEAVLVKIREREGHGTTTLIKWIKGHESSAGNISADKLAVGGANMAKSTRGRR</sequence>
<dbReference type="InterPro" id="IPR011320">
    <property type="entry name" value="RNase_H1_N"/>
</dbReference>
<keyword evidence="8 10" id="KW-0378">Hydrolase</keyword>
<feature type="compositionally biased region" description="Low complexity" evidence="11">
    <location>
        <begin position="11"/>
        <end position="28"/>
    </location>
</feature>
<proteinExistence type="inferred from homology"/>
<evidence type="ECO:0000256" key="2">
    <source>
        <dbReference type="ARBA" id="ARBA00001946"/>
    </source>
</evidence>
<dbReference type="PANTHER" id="PTHR10642">
    <property type="entry name" value="RIBONUCLEASE H1"/>
    <property type="match status" value="1"/>
</dbReference>
<evidence type="ECO:0000256" key="3">
    <source>
        <dbReference type="ARBA" id="ARBA00005300"/>
    </source>
</evidence>
<evidence type="ECO:0000256" key="1">
    <source>
        <dbReference type="ARBA" id="ARBA00000077"/>
    </source>
</evidence>
<accession>A0ABR3W145</accession>
<dbReference type="InterPro" id="IPR012337">
    <property type="entry name" value="RNaseH-like_sf"/>
</dbReference>
<gene>
    <name evidence="13" type="ORF">Daus18300_012931</name>
</gene>
<evidence type="ECO:0000256" key="4">
    <source>
        <dbReference type="ARBA" id="ARBA00012180"/>
    </source>
</evidence>
<keyword evidence="7 10" id="KW-0255">Endonuclease</keyword>
<keyword evidence="9 10" id="KW-0460">Magnesium</keyword>
<dbReference type="Gene3D" id="3.30.420.10">
    <property type="entry name" value="Ribonuclease H-like superfamily/Ribonuclease H"/>
    <property type="match status" value="1"/>
</dbReference>
<evidence type="ECO:0000313" key="14">
    <source>
        <dbReference type="Proteomes" id="UP001583177"/>
    </source>
</evidence>
<comment type="cofactor">
    <cofactor evidence="2 10">
        <name>Mg(2+)</name>
        <dbReference type="ChEBI" id="CHEBI:18420"/>
    </cofactor>
</comment>
<dbReference type="PANTHER" id="PTHR10642:SF26">
    <property type="entry name" value="RIBONUCLEASE H1"/>
    <property type="match status" value="1"/>
</dbReference>
<dbReference type="SUPFAM" id="SSF53098">
    <property type="entry name" value="Ribonuclease H-like"/>
    <property type="match status" value="1"/>
</dbReference>
<comment type="similarity">
    <text evidence="3 10">Belongs to the RNase H family.</text>
</comment>
<name>A0ABR3W145_9PEZI</name>
<dbReference type="PIRSF" id="PIRSF036852">
    <property type="entry name" value="Ribonuclease_H1_euk"/>
    <property type="match status" value="1"/>
</dbReference>
<dbReference type="EC" id="3.1.26.4" evidence="4 10"/>
<dbReference type="SUPFAM" id="SSF55658">
    <property type="entry name" value="L9 N-domain-like"/>
    <property type="match status" value="2"/>
</dbReference>